<dbReference type="OMA" id="GRFYILM"/>
<comment type="catalytic activity">
    <reaction evidence="11">
        <text>a very-long-chain acyl-CoA + malonyl-CoA + H(+) = a very-long-chain 3-oxoacyl-CoA + CO2 + CoA</text>
        <dbReference type="Rhea" id="RHEA:32727"/>
        <dbReference type="ChEBI" id="CHEBI:15378"/>
        <dbReference type="ChEBI" id="CHEBI:16526"/>
        <dbReference type="ChEBI" id="CHEBI:57287"/>
        <dbReference type="ChEBI" id="CHEBI:57384"/>
        <dbReference type="ChEBI" id="CHEBI:90725"/>
        <dbReference type="ChEBI" id="CHEBI:90736"/>
        <dbReference type="EC" id="2.3.1.199"/>
    </reaction>
</comment>
<evidence type="ECO:0000256" key="9">
    <source>
        <dbReference type="ARBA" id="ARBA00023136"/>
    </source>
</evidence>
<feature type="transmembrane region" description="Helical" evidence="11">
    <location>
        <begin position="211"/>
        <end position="235"/>
    </location>
</feature>
<name>A0A7I5E8H1_HAECO</name>
<dbReference type="GO" id="GO:0030148">
    <property type="term" value="P:sphingolipid biosynthetic process"/>
    <property type="evidence" value="ECO:0007669"/>
    <property type="project" value="TreeGrafter"/>
</dbReference>
<evidence type="ECO:0000256" key="10">
    <source>
        <dbReference type="ARBA" id="ARBA00023160"/>
    </source>
</evidence>
<dbReference type="PROSITE" id="PS01188">
    <property type="entry name" value="ELO"/>
    <property type="match status" value="1"/>
</dbReference>
<feature type="transmembrane region" description="Helical" evidence="11">
    <location>
        <begin position="157"/>
        <end position="175"/>
    </location>
</feature>
<dbReference type="AlphaFoldDB" id="A0A7I5E8H1"/>
<comment type="similarity">
    <text evidence="11">Belongs to the ELO family.</text>
</comment>
<feature type="transmembrane region" description="Helical" evidence="11">
    <location>
        <begin position="78"/>
        <end position="100"/>
    </location>
</feature>
<reference evidence="13" key="1">
    <citation type="submission" date="2020-12" db="UniProtKB">
        <authorList>
            <consortium name="WormBaseParasite"/>
        </authorList>
    </citation>
    <scope>IDENTIFICATION</scope>
    <source>
        <strain evidence="13">MHco3</strain>
    </source>
</reference>
<comment type="subcellular location">
    <subcellularLocation>
        <location evidence="1">Membrane</location>
        <topology evidence="1">Multi-pass membrane protein</topology>
    </subcellularLocation>
</comment>
<feature type="transmembrane region" description="Helical" evidence="11">
    <location>
        <begin position="48"/>
        <end position="66"/>
    </location>
</feature>
<protein>
    <recommendedName>
        <fullName evidence="11">Elongation of very long chain fatty acids protein</fullName>
        <ecNumber evidence="11">2.3.1.199</ecNumber>
    </recommendedName>
    <alternativeName>
        <fullName evidence="11">Very-long-chain 3-oxoacyl-CoA synthase</fullName>
    </alternativeName>
</protein>
<keyword evidence="3 11" id="KW-0444">Lipid biosynthesis</keyword>
<proteinExistence type="inferred from homology"/>
<evidence type="ECO:0000256" key="5">
    <source>
        <dbReference type="ARBA" id="ARBA00022692"/>
    </source>
</evidence>
<dbReference type="GO" id="GO:0019367">
    <property type="term" value="P:fatty acid elongation, saturated fatty acid"/>
    <property type="evidence" value="ECO:0007669"/>
    <property type="project" value="TreeGrafter"/>
</dbReference>
<dbReference type="GO" id="GO:0005789">
    <property type="term" value="C:endoplasmic reticulum membrane"/>
    <property type="evidence" value="ECO:0007669"/>
    <property type="project" value="TreeGrafter"/>
</dbReference>
<dbReference type="InterPro" id="IPR030457">
    <property type="entry name" value="ELO_CS"/>
</dbReference>
<keyword evidence="7 11" id="KW-1133">Transmembrane helix</keyword>
<sequence length="284" mass="33354">MDFIRELNEFKIYKGNHTRYEDTYRYKYALPFEKVEDPVGWTIVFQQYWHHSFTISIIYFIIMKALQRFMENRKPFSLRTALVLWNGALAIFSIIGFIRFTEDFIQSLYKHGIYRSLCFSCHPNDVAAFWSFLFAISKIVELGDTLFIVLRKKPLIFLHYYHHAAVLIYTVHSGAEHAAPGRAFIAMNYFAHSVMYTYYTFTAYGRRLPKWVSMCVTTIQTAQMLAGVAVSYIVYRIKTESNLPCQQSMVNLYLAFIIYVTFAVLFLQFFYKAYIAKSGKSKTS</sequence>
<feature type="transmembrane region" description="Helical" evidence="11">
    <location>
        <begin position="129"/>
        <end position="150"/>
    </location>
</feature>
<evidence type="ECO:0000256" key="11">
    <source>
        <dbReference type="RuleBase" id="RU361115"/>
    </source>
</evidence>
<keyword evidence="8 11" id="KW-0443">Lipid metabolism</keyword>
<dbReference type="GO" id="GO:0042761">
    <property type="term" value="P:very long-chain fatty acid biosynthetic process"/>
    <property type="evidence" value="ECO:0007669"/>
    <property type="project" value="TreeGrafter"/>
</dbReference>
<evidence type="ECO:0000313" key="13">
    <source>
        <dbReference type="WBParaSite" id="HCON_00067880-00001"/>
    </source>
</evidence>
<keyword evidence="5 11" id="KW-0812">Transmembrane</keyword>
<comment type="pathway">
    <text evidence="2">Lipid metabolism; fatty acid biosynthesis.</text>
</comment>
<evidence type="ECO:0000256" key="2">
    <source>
        <dbReference type="ARBA" id="ARBA00005194"/>
    </source>
</evidence>
<dbReference type="WBParaSite" id="HCON_00067880-00001">
    <property type="protein sequence ID" value="HCON_00067880-00001"/>
    <property type="gene ID" value="HCON_00067880"/>
</dbReference>
<keyword evidence="10 11" id="KW-0275">Fatty acid biosynthesis</keyword>
<dbReference type="Proteomes" id="UP000025227">
    <property type="component" value="Unplaced"/>
</dbReference>
<dbReference type="InterPro" id="IPR002076">
    <property type="entry name" value="ELO_fam"/>
</dbReference>
<dbReference type="PANTHER" id="PTHR11157:SF156">
    <property type="entry name" value="FATTY ACID ELONGATION PROTEIN 4-RELATED"/>
    <property type="match status" value="1"/>
</dbReference>
<evidence type="ECO:0000313" key="12">
    <source>
        <dbReference type="Proteomes" id="UP000025227"/>
    </source>
</evidence>
<dbReference type="PANTHER" id="PTHR11157">
    <property type="entry name" value="FATTY ACID ACYL TRANSFERASE-RELATED"/>
    <property type="match status" value="1"/>
</dbReference>
<feature type="transmembrane region" description="Helical" evidence="11">
    <location>
        <begin position="250"/>
        <end position="271"/>
    </location>
</feature>
<keyword evidence="9 11" id="KW-0472">Membrane</keyword>
<dbReference type="EC" id="2.3.1.199" evidence="11"/>
<evidence type="ECO:0000256" key="8">
    <source>
        <dbReference type="ARBA" id="ARBA00023098"/>
    </source>
</evidence>
<keyword evidence="6 11" id="KW-0276">Fatty acid metabolism</keyword>
<evidence type="ECO:0000256" key="4">
    <source>
        <dbReference type="ARBA" id="ARBA00022679"/>
    </source>
</evidence>
<dbReference type="UniPathway" id="UPA00094"/>
<dbReference type="OrthoDB" id="10259681at2759"/>
<organism evidence="12 13">
    <name type="scientific">Haemonchus contortus</name>
    <name type="common">Barber pole worm</name>
    <dbReference type="NCBI Taxonomy" id="6289"/>
    <lineage>
        <taxon>Eukaryota</taxon>
        <taxon>Metazoa</taxon>
        <taxon>Ecdysozoa</taxon>
        <taxon>Nematoda</taxon>
        <taxon>Chromadorea</taxon>
        <taxon>Rhabditida</taxon>
        <taxon>Rhabditina</taxon>
        <taxon>Rhabditomorpha</taxon>
        <taxon>Strongyloidea</taxon>
        <taxon>Trichostrongylidae</taxon>
        <taxon>Haemonchus</taxon>
    </lineage>
</organism>
<evidence type="ECO:0000256" key="7">
    <source>
        <dbReference type="ARBA" id="ARBA00022989"/>
    </source>
</evidence>
<dbReference type="GO" id="GO:0034625">
    <property type="term" value="P:fatty acid elongation, monounsaturated fatty acid"/>
    <property type="evidence" value="ECO:0007669"/>
    <property type="project" value="TreeGrafter"/>
</dbReference>
<accession>A0A7I5E8H1</accession>
<keyword evidence="12" id="KW-1185">Reference proteome</keyword>
<keyword evidence="4 11" id="KW-0808">Transferase</keyword>
<dbReference type="GO" id="GO:0034626">
    <property type="term" value="P:fatty acid elongation, polyunsaturated fatty acid"/>
    <property type="evidence" value="ECO:0007669"/>
    <property type="project" value="TreeGrafter"/>
</dbReference>
<evidence type="ECO:0000256" key="6">
    <source>
        <dbReference type="ARBA" id="ARBA00022832"/>
    </source>
</evidence>
<dbReference type="Pfam" id="PF01151">
    <property type="entry name" value="ELO"/>
    <property type="match status" value="1"/>
</dbReference>
<evidence type="ECO:0000256" key="1">
    <source>
        <dbReference type="ARBA" id="ARBA00004141"/>
    </source>
</evidence>
<evidence type="ECO:0000256" key="3">
    <source>
        <dbReference type="ARBA" id="ARBA00022516"/>
    </source>
</evidence>
<feature type="transmembrane region" description="Helical" evidence="11">
    <location>
        <begin position="181"/>
        <end position="199"/>
    </location>
</feature>
<dbReference type="GO" id="GO:0009922">
    <property type="term" value="F:fatty acid elongase activity"/>
    <property type="evidence" value="ECO:0007669"/>
    <property type="project" value="UniProtKB-EC"/>
</dbReference>